<reference evidence="3" key="1">
    <citation type="submission" date="2017-02" db="UniProtKB">
        <authorList>
            <consortium name="WormBaseParasite"/>
        </authorList>
    </citation>
    <scope>IDENTIFICATION</scope>
</reference>
<accession>A0A0N4WNI9</accession>
<organism evidence="3">
    <name type="scientific">Haemonchus placei</name>
    <name type="common">Barber's pole worm</name>
    <dbReference type="NCBI Taxonomy" id="6290"/>
    <lineage>
        <taxon>Eukaryota</taxon>
        <taxon>Metazoa</taxon>
        <taxon>Ecdysozoa</taxon>
        <taxon>Nematoda</taxon>
        <taxon>Chromadorea</taxon>
        <taxon>Rhabditida</taxon>
        <taxon>Rhabditina</taxon>
        <taxon>Rhabditomorpha</taxon>
        <taxon>Strongyloidea</taxon>
        <taxon>Trichostrongylidae</taxon>
        <taxon>Haemonchus</taxon>
    </lineage>
</organism>
<gene>
    <name evidence="1" type="ORF">HPLM_LOCUS12848</name>
</gene>
<evidence type="ECO:0000313" key="3">
    <source>
        <dbReference type="WBParaSite" id="HPLM_0001285601-mRNA-1"/>
    </source>
</evidence>
<proteinExistence type="predicted"/>
<dbReference type="WBParaSite" id="HPLM_0001285601-mRNA-1">
    <property type="protein sequence ID" value="HPLM_0001285601-mRNA-1"/>
    <property type="gene ID" value="HPLM_0001285601"/>
</dbReference>
<dbReference type="EMBL" id="UZAF01017996">
    <property type="protein sequence ID" value="VDO46919.1"/>
    <property type="molecule type" value="Genomic_DNA"/>
</dbReference>
<dbReference type="AlphaFoldDB" id="A0A0N4WNI9"/>
<sequence length="60" mass="6970">MVRARVDQSRCRRRLCCHMFQGTVLLQSRIKRGAGDAFPPRTMTSYLIFLACIIRSPQTR</sequence>
<evidence type="ECO:0000313" key="2">
    <source>
        <dbReference type="Proteomes" id="UP000268014"/>
    </source>
</evidence>
<dbReference type="Proteomes" id="UP000268014">
    <property type="component" value="Unassembled WGS sequence"/>
</dbReference>
<evidence type="ECO:0000313" key="1">
    <source>
        <dbReference type="EMBL" id="VDO46919.1"/>
    </source>
</evidence>
<name>A0A0N4WNI9_HAEPC</name>
<protein>
    <submittedName>
        <fullName evidence="1 3">Uncharacterized protein</fullName>
    </submittedName>
</protein>
<keyword evidence="2" id="KW-1185">Reference proteome</keyword>
<reference evidence="1 2" key="2">
    <citation type="submission" date="2018-11" db="EMBL/GenBank/DDBJ databases">
        <authorList>
            <consortium name="Pathogen Informatics"/>
        </authorList>
    </citation>
    <scope>NUCLEOTIDE SEQUENCE [LARGE SCALE GENOMIC DNA]</scope>
    <source>
        <strain evidence="1 2">MHpl1</strain>
    </source>
</reference>